<dbReference type="InterPro" id="IPR006652">
    <property type="entry name" value="Kelch_1"/>
</dbReference>
<dbReference type="AlphaFoldDB" id="A0A1D1UWW0"/>
<keyword evidence="2" id="KW-0677">Repeat</keyword>
<organism evidence="3 4">
    <name type="scientific">Ramazzottius varieornatus</name>
    <name type="common">Water bear</name>
    <name type="synonym">Tardigrade</name>
    <dbReference type="NCBI Taxonomy" id="947166"/>
    <lineage>
        <taxon>Eukaryota</taxon>
        <taxon>Metazoa</taxon>
        <taxon>Ecdysozoa</taxon>
        <taxon>Tardigrada</taxon>
        <taxon>Eutardigrada</taxon>
        <taxon>Parachela</taxon>
        <taxon>Hypsibioidea</taxon>
        <taxon>Ramazzottiidae</taxon>
        <taxon>Ramazzottius</taxon>
    </lineage>
</organism>
<dbReference type="PANTHER" id="PTHR24412:SF489">
    <property type="entry name" value="RING FINGER DOMAIN AND KELCH REPEAT-CONTAINING PROTEIN DDB_G0271372"/>
    <property type="match status" value="1"/>
</dbReference>
<dbReference type="SMART" id="SM00612">
    <property type="entry name" value="Kelch"/>
    <property type="match status" value="3"/>
</dbReference>
<keyword evidence="4" id="KW-1185">Reference proteome</keyword>
<dbReference type="OrthoDB" id="45365at2759"/>
<evidence type="ECO:0000256" key="2">
    <source>
        <dbReference type="ARBA" id="ARBA00022737"/>
    </source>
</evidence>
<evidence type="ECO:0000313" key="4">
    <source>
        <dbReference type="Proteomes" id="UP000186922"/>
    </source>
</evidence>
<dbReference type="InterPro" id="IPR015915">
    <property type="entry name" value="Kelch-typ_b-propeller"/>
</dbReference>
<sequence length="328" mass="36344">MEHSIFLVGGYHLDADVCSVKVFELDLRNEQWIESCEIPRTCTVNCGASLSNGEIYIFGGHDSISGETSTSIDRFNFANKKWTEWASIPSVMFLNSVVFAEEDSSFYFSGDLTGTTSESGMRRDTETLLRPSADELWWKDRQAGIFHAPGSKLWRISPDTQKSQEVPTKTTLMDAPITLISESSVFSCGGFDEAGTASASSSVIHSLHSAPCTSKKTSALLVPRGSHGLIRCAAHVYAVGGTWRLGGRRSFRSCEVYDTHRNQWFFSPKMSQPRRNFGLTSRGNQLIVFGGFDGEKGIFFDGEFHDVRTGSWRKGPDVPSLLWNYAIA</sequence>
<name>A0A1D1UWW0_RAMVA</name>
<keyword evidence="1" id="KW-0880">Kelch repeat</keyword>
<dbReference type="EMBL" id="BDGG01000002">
    <property type="protein sequence ID" value="GAU91747.1"/>
    <property type="molecule type" value="Genomic_DNA"/>
</dbReference>
<evidence type="ECO:0000313" key="3">
    <source>
        <dbReference type="EMBL" id="GAU91747.1"/>
    </source>
</evidence>
<dbReference type="PANTHER" id="PTHR24412">
    <property type="entry name" value="KELCH PROTEIN"/>
    <property type="match status" value="1"/>
</dbReference>
<gene>
    <name evidence="3" type="primary">RvY_03944</name>
    <name evidence="3" type="synonym">RvY_03944.1</name>
    <name evidence="3" type="ORF">RvY_03944-1</name>
</gene>
<proteinExistence type="predicted"/>
<dbReference type="Gene3D" id="2.120.10.80">
    <property type="entry name" value="Kelch-type beta propeller"/>
    <property type="match status" value="2"/>
</dbReference>
<accession>A0A1D1UWW0</accession>
<evidence type="ECO:0008006" key="5">
    <source>
        <dbReference type="Google" id="ProtNLM"/>
    </source>
</evidence>
<protein>
    <recommendedName>
        <fullName evidence="5">BACK domain-containing protein</fullName>
    </recommendedName>
</protein>
<dbReference type="STRING" id="947166.A0A1D1UWW0"/>
<evidence type="ECO:0000256" key="1">
    <source>
        <dbReference type="ARBA" id="ARBA00022441"/>
    </source>
</evidence>
<dbReference type="Pfam" id="PF01344">
    <property type="entry name" value="Kelch_1"/>
    <property type="match status" value="3"/>
</dbReference>
<reference evidence="3 4" key="1">
    <citation type="journal article" date="2016" name="Nat. Commun.">
        <title>Extremotolerant tardigrade genome and improved radiotolerance of human cultured cells by tardigrade-unique protein.</title>
        <authorList>
            <person name="Hashimoto T."/>
            <person name="Horikawa D.D."/>
            <person name="Saito Y."/>
            <person name="Kuwahara H."/>
            <person name="Kozuka-Hata H."/>
            <person name="Shin-I T."/>
            <person name="Minakuchi Y."/>
            <person name="Ohishi K."/>
            <person name="Motoyama A."/>
            <person name="Aizu T."/>
            <person name="Enomoto A."/>
            <person name="Kondo K."/>
            <person name="Tanaka S."/>
            <person name="Hara Y."/>
            <person name="Koshikawa S."/>
            <person name="Sagara H."/>
            <person name="Miura T."/>
            <person name="Yokobori S."/>
            <person name="Miyagawa K."/>
            <person name="Suzuki Y."/>
            <person name="Kubo T."/>
            <person name="Oyama M."/>
            <person name="Kohara Y."/>
            <person name="Fujiyama A."/>
            <person name="Arakawa K."/>
            <person name="Katayama T."/>
            <person name="Toyoda A."/>
            <person name="Kunieda T."/>
        </authorList>
    </citation>
    <scope>NUCLEOTIDE SEQUENCE [LARGE SCALE GENOMIC DNA]</scope>
    <source>
        <strain evidence="3 4">YOKOZUNA-1</strain>
    </source>
</reference>
<dbReference type="SUPFAM" id="SSF117281">
    <property type="entry name" value="Kelch motif"/>
    <property type="match status" value="2"/>
</dbReference>
<comment type="caution">
    <text evidence="3">The sequence shown here is derived from an EMBL/GenBank/DDBJ whole genome shotgun (WGS) entry which is preliminary data.</text>
</comment>
<dbReference type="Proteomes" id="UP000186922">
    <property type="component" value="Unassembled WGS sequence"/>
</dbReference>